<keyword evidence="2" id="KW-1185">Reference proteome</keyword>
<accession>A0ACB9ZJ46</accession>
<protein>
    <submittedName>
        <fullName evidence="1">Uncharacterized protein</fullName>
    </submittedName>
</protein>
<gene>
    <name evidence="1" type="ORF">M9H77_33256</name>
</gene>
<sequence length="72" mass="7788">MPPFALNTQAPQQIVATGGYNSKHWKEIKAARKRKKKSPAPAPAAREGRRRVAAAVTSREVSSKSVCFPGIT</sequence>
<name>A0ACB9ZJ46_CATRO</name>
<dbReference type="EMBL" id="CM044708">
    <property type="protein sequence ID" value="KAI5647251.1"/>
    <property type="molecule type" value="Genomic_DNA"/>
</dbReference>
<reference evidence="2" key="1">
    <citation type="journal article" date="2023" name="Nat. Plants">
        <title>Single-cell RNA sequencing provides a high-resolution roadmap for understanding the multicellular compartmentation of specialized metabolism.</title>
        <authorList>
            <person name="Sun S."/>
            <person name="Shen X."/>
            <person name="Li Y."/>
            <person name="Li Y."/>
            <person name="Wang S."/>
            <person name="Li R."/>
            <person name="Zhang H."/>
            <person name="Shen G."/>
            <person name="Guo B."/>
            <person name="Wei J."/>
            <person name="Xu J."/>
            <person name="St-Pierre B."/>
            <person name="Chen S."/>
            <person name="Sun C."/>
        </authorList>
    </citation>
    <scope>NUCLEOTIDE SEQUENCE [LARGE SCALE GENOMIC DNA]</scope>
</reference>
<evidence type="ECO:0000313" key="1">
    <source>
        <dbReference type="EMBL" id="KAI5647251.1"/>
    </source>
</evidence>
<evidence type="ECO:0000313" key="2">
    <source>
        <dbReference type="Proteomes" id="UP001060085"/>
    </source>
</evidence>
<organism evidence="1 2">
    <name type="scientific">Catharanthus roseus</name>
    <name type="common">Madagascar periwinkle</name>
    <name type="synonym">Vinca rosea</name>
    <dbReference type="NCBI Taxonomy" id="4058"/>
    <lineage>
        <taxon>Eukaryota</taxon>
        <taxon>Viridiplantae</taxon>
        <taxon>Streptophyta</taxon>
        <taxon>Embryophyta</taxon>
        <taxon>Tracheophyta</taxon>
        <taxon>Spermatophyta</taxon>
        <taxon>Magnoliopsida</taxon>
        <taxon>eudicotyledons</taxon>
        <taxon>Gunneridae</taxon>
        <taxon>Pentapetalae</taxon>
        <taxon>asterids</taxon>
        <taxon>lamiids</taxon>
        <taxon>Gentianales</taxon>
        <taxon>Apocynaceae</taxon>
        <taxon>Rauvolfioideae</taxon>
        <taxon>Vinceae</taxon>
        <taxon>Catharanthinae</taxon>
        <taxon>Catharanthus</taxon>
    </lineage>
</organism>
<dbReference type="Proteomes" id="UP001060085">
    <property type="component" value="Linkage Group LG08"/>
</dbReference>
<proteinExistence type="predicted"/>
<comment type="caution">
    <text evidence="1">The sequence shown here is derived from an EMBL/GenBank/DDBJ whole genome shotgun (WGS) entry which is preliminary data.</text>
</comment>